<dbReference type="GO" id="GO:0016301">
    <property type="term" value="F:kinase activity"/>
    <property type="evidence" value="ECO:0007669"/>
    <property type="project" value="UniProtKB-KW"/>
</dbReference>
<keyword evidence="2" id="KW-0418">Kinase</keyword>
<dbReference type="OrthoDB" id="8629413at2"/>
<feature type="domain" description="Aminoglycoside phosphotransferase" evidence="1">
    <location>
        <begin position="27"/>
        <end position="262"/>
    </location>
</feature>
<dbReference type="RefSeq" id="WP_074294512.1">
    <property type="nucleotide sequence ID" value="NZ_FSRU01000001.1"/>
</dbReference>
<proteinExistence type="predicted"/>
<name>A0A1N6GWW6_9BURK</name>
<dbReference type="SUPFAM" id="SSF56112">
    <property type="entry name" value="Protein kinase-like (PK-like)"/>
    <property type="match status" value="1"/>
</dbReference>
<dbReference type="InterPro" id="IPR002575">
    <property type="entry name" value="Aminoglycoside_PTrfase"/>
</dbReference>
<protein>
    <submittedName>
        <fullName evidence="2">Ser/Thr protein kinase RdoA involved in Cpx stress response, MazF antagonist</fullName>
    </submittedName>
</protein>
<evidence type="ECO:0000259" key="1">
    <source>
        <dbReference type="Pfam" id="PF01636"/>
    </source>
</evidence>
<gene>
    <name evidence="2" type="ORF">SAMN05444165_1021</name>
</gene>
<dbReference type="Gene3D" id="3.90.1200.10">
    <property type="match status" value="1"/>
</dbReference>
<dbReference type="InterPro" id="IPR011009">
    <property type="entry name" value="Kinase-like_dom_sf"/>
</dbReference>
<dbReference type="Proteomes" id="UP000185151">
    <property type="component" value="Unassembled WGS sequence"/>
</dbReference>
<dbReference type="EMBL" id="FSRU01000001">
    <property type="protein sequence ID" value="SIO12029.1"/>
    <property type="molecule type" value="Genomic_DNA"/>
</dbReference>
<organism evidence="2 3">
    <name type="scientific">Paraburkholderia phenazinium</name>
    <dbReference type="NCBI Taxonomy" id="60549"/>
    <lineage>
        <taxon>Bacteria</taxon>
        <taxon>Pseudomonadati</taxon>
        <taxon>Pseudomonadota</taxon>
        <taxon>Betaproteobacteria</taxon>
        <taxon>Burkholderiales</taxon>
        <taxon>Burkholderiaceae</taxon>
        <taxon>Paraburkholderia</taxon>
    </lineage>
</organism>
<evidence type="ECO:0000313" key="2">
    <source>
        <dbReference type="EMBL" id="SIO12029.1"/>
    </source>
</evidence>
<evidence type="ECO:0000313" key="3">
    <source>
        <dbReference type="Proteomes" id="UP000185151"/>
    </source>
</evidence>
<dbReference type="Pfam" id="PF01636">
    <property type="entry name" value="APH"/>
    <property type="match status" value="1"/>
</dbReference>
<reference evidence="2 3" key="1">
    <citation type="submission" date="2016-11" db="EMBL/GenBank/DDBJ databases">
        <authorList>
            <person name="Jaros S."/>
            <person name="Januszkiewicz K."/>
            <person name="Wedrychowicz H."/>
        </authorList>
    </citation>
    <scope>NUCLEOTIDE SEQUENCE [LARGE SCALE GENOMIC DNA]</scope>
    <source>
        <strain evidence="2 3">GAS95</strain>
    </source>
</reference>
<sequence length="332" mass="37159">MDQPPRATFDAICESYALKQSGPARRISERVWHLPTGSGDLAVKLYTVEQHTRAHKEAAVLAHLATHGDARFRVQALQRTAAGEPAWTGFDGQAMLTRWETGQFRTYDTFTPSEWRALGASLAALHLSLDRLTLPTLDTIRARLTAIDADDIRRSLLDPLDRMPPEGDAALLRTYVDACLRMLDSHYPGSIDTFPADDPQHPIHNDYNQFNYLFDGALPPVILDWEAAIGAPREFEVVRCLNHLPLEAPELAAAFVRAYLQVRPLQPERIAWAVDAACLQHALKRWVVQGWLNDPPRFASHLHGAMNMVSTMLGARGRLIDFFSRCLDAGRP</sequence>
<dbReference type="AlphaFoldDB" id="A0A1N6GWW6"/>
<keyword evidence="3" id="KW-1185">Reference proteome</keyword>
<keyword evidence="2" id="KW-0808">Transferase</keyword>
<accession>A0A1N6GWW6</accession>